<protein>
    <recommendedName>
        <fullName evidence="1">STB6-like N-terminal domain-containing protein</fullName>
    </recommendedName>
</protein>
<organism evidence="2 3">
    <name type="scientific">Australozyma saopauloensis</name>
    <dbReference type="NCBI Taxonomy" id="291208"/>
    <lineage>
        <taxon>Eukaryota</taxon>
        <taxon>Fungi</taxon>
        <taxon>Dikarya</taxon>
        <taxon>Ascomycota</taxon>
        <taxon>Saccharomycotina</taxon>
        <taxon>Pichiomycetes</taxon>
        <taxon>Metschnikowiaceae</taxon>
        <taxon>Australozyma</taxon>
    </lineage>
</organism>
<dbReference type="InterPro" id="IPR059025">
    <property type="entry name" value="STB6_N"/>
</dbReference>
<dbReference type="RefSeq" id="XP_062878737.1">
    <property type="nucleotide sequence ID" value="XM_063022667.1"/>
</dbReference>
<feature type="domain" description="STB6-like N-terminal" evidence="1">
    <location>
        <begin position="52"/>
        <end position="210"/>
    </location>
</feature>
<reference evidence="2 3" key="1">
    <citation type="submission" date="2023-10" db="EMBL/GenBank/DDBJ databases">
        <title>Draft Genome Sequence of Candida saopaulonensis from a very Premature Infant with Sepsis.</title>
        <authorList>
            <person name="Ning Y."/>
            <person name="Dai R."/>
            <person name="Xiao M."/>
            <person name="Xu Y."/>
            <person name="Yan Q."/>
            <person name="Zhang L."/>
        </authorList>
    </citation>
    <scope>NUCLEOTIDE SEQUENCE [LARGE SCALE GENOMIC DNA]</scope>
    <source>
        <strain evidence="2 3">19XY460</strain>
    </source>
</reference>
<accession>A0AAX4HDA2</accession>
<dbReference type="GeneID" id="88174772"/>
<proteinExistence type="predicted"/>
<dbReference type="EMBL" id="CP138897">
    <property type="protein sequence ID" value="WPK26356.1"/>
    <property type="molecule type" value="Genomic_DNA"/>
</dbReference>
<sequence>MSSNTNLPSLRRNDLETAKSRRYSQKSALNGANTPDVAADTASCHSGMELITYVFPDFKAVEYFQKEFVLADEFHVAEITTAAGFEIYLIDQWIRSRKIGSFISVFTGNHESIVNVVKFTVAKKPADQYPPRFQEYLNELVLNHATFKKMTLAGDSAGLSNPSESENQLNEYLLVTNLTAFPHNLNLIAVTNGDSRPAIPTYMVNSNLRMFHCGGRSLSLLSESVSDACAGRFRQMYRVNNESVPVDFAILELVNLVQTCLFYFDLLDAKYADGLLCQKTEDAIQNWWNLIGLPIFNMKPDTRSGVLSSKTVSAIISLTVSVKLRLQMFGGCDVPKDPFDFENFMLSIGQFQKQTGLDKKRKLDLVTLLRLFHYTNTGEQTKQMYSGFDSEAMFQDLSEQAPGLGLASPNPNLSSLSLPNASAYRKNRIHYSKELKKLTNVVKNTVQDRINPKDDTDDLLASSLTNKSSNKLRNKIASKLNDTLTPADVETTDIDVFVKKSLIGKTLVRLWIGWSSASKVMNQASKDGDSSTLVTPSLRNHIDGYHHHHRLLSHHHQHHHSYNHNKGSDFTFVSFRDAVYANLASLSGTPRKHGRLRFGFQNKAQTKMSTYENFYEDTYSPHENVPATDGSSVIANALNRKASVLTESINSFKAYTSDLKSDCFHVLNRRGSFPFICSGHELGLNTIEFVKSKDAHANISLKKCASFSSLESLVNARVDLVSSERIRINYVNQTTAIMATEGRMVSDTTAASKRLEKQFEQTNFELVRLHNICYHMEQRKKAIDSDHFNILEGKMNDLADNIDRMSFRARDLTKKVTELELNVKNFDHKVETGAVEKLDAMTVNIVNSAKFKKVFKDEQEMRKMYALLTGKEYDPKVDGSSNDPWRLQVFAVFVYEFVVTILQFLRFDRSRMNLDRIREQYYKIDPGREFINRMYKIVGASPPEPEIVNVEAKEDQVDVTNGHL</sequence>
<name>A0AAX4HDA2_9ASCO</name>
<dbReference type="AlphaFoldDB" id="A0AAX4HDA2"/>
<evidence type="ECO:0000259" key="1">
    <source>
        <dbReference type="Pfam" id="PF25995"/>
    </source>
</evidence>
<dbReference type="Proteomes" id="UP001338582">
    <property type="component" value="Chromosome 4"/>
</dbReference>
<gene>
    <name evidence="2" type="ORF">PUMCH_003709</name>
</gene>
<dbReference type="Pfam" id="PF25995">
    <property type="entry name" value="STB6_N"/>
    <property type="match status" value="1"/>
</dbReference>
<evidence type="ECO:0000313" key="2">
    <source>
        <dbReference type="EMBL" id="WPK26356.1"/>
    </source>
</evidence>
<dbReference type="GO" id="GO:0070822">
    <property type="term" value="C:Sin3-type complex"/>
    <property type="evidence" value="ECO:0007669"/>
    <property type="project" value="TreeGrafter"/>
</dbReference>
<evidence type="ECO:0000313" key="3">
    <source>
        <dbReference type="Proteomes" id="UP001338582"/>
    </source>
</evidence>
<keyword evidence="3" id="KW-1185">Reference proteome</keyword>
<dbReference type="PANTHER" id="PTHR31011">
    <property type="entry name" value="PROTEIN STB2-RELATED"/>
    <property type="match status" value="1"/>
</dbReference>
<dbReference type="PANTHER" id="PTHR31011:SF2">
    <property type="entry name" value="PROTEIN STB2-RELATED"/>
    <property type="match status" value="1"/>
</dbReference>
<dbReference type="KEGG" id="asau:88174772"/>
<dbReference type="InterPro" id="IPR038919">
    <property type="entry name" value="STB2/STB2"/>
</dbReference>